<evidence type="ECO:0000256" key="3">
    <source>
        <dbReference type="ARBA" id="ARBA00022823"/>
    </source>
</evidence>
<feature type="domain" description="Peripheral subunit-binding (PSBD)" evidence="6">
    <location>
        <begin position="123"/>
        <end position="160"/>
    </location>
</feature>
<dbReference type="Gene3D" id="2.40.50.100">
    <property type="match status" value="1"/>
</dbReference>
<dbReference type="InterPro" id="IPR011053">
    <property type="entry name" value="Single_hybrid_motif"/>
</dbReference>
<dbReference type="SUPFAM" id="SSF52777">
    <property type="entry name" value="CoA-dependent acyltransferases"/>
    <property type="match status" value="1"/>
</dbReference>
<dbReference type="Gene3D" id="4.10.320.10">
    <property type="entry name" value="E3-binding domain"/>
    <property type="match status" value="2"/>
</dbReference>
<dbReference type="EMBL" id="JANUXX010000001">
    <property type="protein sequence ID" value="MCS4487457.1"/>
    <property type="molecule type" value="Genomic_DNA"/>
</dbReference>
<dbReference type="PANTHER" id="PTHR23151">
    <property type="entry name" value="DIHYDROLIPOAMIDE ACETYL/SUCCINYL-TRANSFERASE-RELATED"/>
    <property type="match status" value="1"/>
</dbReference>
<dbReference type="Pfam" id="PF02817">
    <property type="entry name" value="E3_binding"/>
    <property type="match status" value="2"/>
</dbReference>
<dbReference type="PROSITE" id="PS50968">
    <property type="entry name" value="BIOTINYL_LIPOYL"/>
    <property type="match status" value="1"/>
</dbReference>
<dbReference type="CDD" id="cd06849">
    <property type="entry name" value="lipoyl_domain"/>
    <property type="match status" value="1"/>
</dbReference>
<dbReference type="Proteomes" id="UP001206548">
    <property type="component" value="Unassembled WGS sequence"/>
</dbReference>
<keyword evidence="4" id="KW-0808">Transferase</keyword>
<comment type="similarity">
    <text evidence="2 4">Belongs to the 2-oxoacid dehydrogenase family.</text>
</comment>
<dbReference type="Pfam" id="PF00364">
    <property type="entry name" value="Biotin_lipoyl"/>
    <property type="match status" value="1"/>
</dbReference>
<dbReference type="InterPro" id="IPR036625">
    <property type="entry name" value="E3-bd_dom_sf"/>
</dbReference>
<name>A0ABT2F4V0_9STRE</name>
<feature type="domain" description="Lipoyl-binding" evidence="5">
    <location>
        <begin position="2"/>
        <end position="77"/>
    </location>
</feature>
<keyword evidence="3 4" id="KW-0450">Lipoyl</keyword>
<dbReference type="Pfam" id="PF00198">
    <property type="entry name" value="2-oxoacid_dh"/>
    <property type="match status" value="1"/>
</dbReference>
<dbReference type="PROSITE" id="PS00189">
    <property type="entry name" value="LIPOYL"/>
    <property type="match status" value="1"/>
</dbReference>
<accession>A0ABT2F4V0</accession>
<dbReference type="EC" id="2.3.1.-" evidence="4"/>
<dbReference type="NCBIfam" id="NF011416">
    <property type="entry name" value="PRK14843.1"/>
    <property type="match status" value="1"/>
</dbReference>
<dbReference type="PROSITE" id="PS51826">
    <property type="entry name" value="PSBD"/>
    <property type="match status" value="2"/>
</dbReference>
<dbReference type="SUPFAM" id="SSF47005">
    <property type="entry name" value="Peripheral subunit-binding domain of 2-oxo acid dehydrogenase complex"/>
    <property type="match status" value="2"/>
</dbReference>
<dbReference type="InterPro" id="IPR023213">
    <property type="entry name" value="CAT-like_dom_sf"/>
</dbReference>
<comment type="cofactor">
    <cofactor evidence="1 4">
        <name>(R)-lipoate</name>
        <dbReference type="ChEBI" id="CHEBI:83088"/>
    </cofactor>
</comment>
<dbReference type="Gene3D" id="3.30.559.10">
    <property type="entry name" value="Chloramphenicol acetyltransferase-like domain"/>
    <property type="match status" value="1"/>
</dbReference>
<evidence type="ECO:0000256" key="4">
    <source>
        <dbReference type="RuleBase" id="RU003423"/>
    </source>
</evidence>
<gene>
    <name evidence="7" type="ORF">NXS10_00475</name>
</gene>
<sequence>MAIEIIMPKLGVDMQEGEIIEWKKQEGDVVNEGDILLEIMSDKTNMELEAEDSGVLIKIVHGNGDNVPVTEVIGYLGSEGEVISDSVADTENGEVSIPPQKSVAKTQARGVTIIEQTPSKKVRATPAARATAHKLGLDLETISGSGAYGRIHKDDVENFKGTQVKVTPLARKIALDHGLDLTAVTGTGINGKIMKSDVLSAISPIVAKDISKSNVIEAPQNLPDGVEIIKMSAMRKAISKGMTDSYFTAPTFTINYDIDMTNLIALRKQMIEPIMNKTGNKVTLTDLIGLAVVKTLMKPEHRYMNASLINDAQEIELHEFVNLGIAVGLDDGLVVPVVHGADKMTLSEFVEASKTVIKKAQIGKLKAAEMSGSTFSITNLGMFGAKSFNPIINQPNSAILGVAATVPTPVVYDGEVVIRPIMAMCLTIDHRIVDGMSGAKFMLDLKNVMENPIELLI</sequence>
<evidence type="ECO:0000256" key="1">
    <source>
        <dbReference type="ARBA" id="ARBA00001938"/>
    </source>
</evidence>
<protein>
    <recommendedName>
        <fullName evidence="4">Dihydrolipoamide acetyltransferase component of pyruvate dehydrogenase complex</fullName>
        <ecNumber evidence="4">2.3.1.-</ecNumber>
    </recommendedName>
</protein>
<organism evidence="7 8">
    <name type="scientific">Streptococcus sciuri</name>
    <dbReference type="NCBI Taxonomy" id="2973939"/>
    <lineage>
        <taxon>Bacteria</taxon>
        <taxon>Bacillati</taxon>
        <taxon>Bacillota</taxon>
        <taxon>Bacilli</taxon>
        <taxon>Lactobacillales</taxon>
        <taxon>Streptococcaceae</taxon>
        <taxon>Streptococcus</taxon>
    </lineage>
</organism>
<evidence type="ECO:0000313" key="8">
    <source>
        <dbReference type="Proteomes" id="UP001206548"/>
    </source>
</evidence>
<keyword evidence="8" id="KW-1185">Reference proteome</keyword>
<feature type="domain" description="Peripheral subunit-binding (PSBD)" evidence="6">
    <location>
        <begin position="165"/>
        <end position="202"/>
    </location>
</feature>
<evidence type="ECO:0000313" key="7">
    <source>
        <dbReference type="EMBL" id="MCS4487457.1"/>
    </source>
</evidence>
<reference evidence="7 8" key="1">
    <citation type="journal article" date="2023" name="Int. J. Syst. Evol. Microbiol.">
        <title>Streptococcus sciuri sp. nov., Staphylococcus marylandisciuri sp. nov. and Staphylococcus americanisciuri sp. nov., isolated from faeces of eastern grey squirrel (Sciurus carolinensis).</title>
        <authorList>
            <person name="Volokhov D.V."/>
            <person name="Zagorodnyaya T.A."/>
            <person name="Furtak V.A."/>
            <person name="Nattanmai G."/>
            <person name="Randall L."/>
            <person name="Jose S."/>
            <person name="Gao Y."/>
            <person name="Eisenberg T."/>
            <person name="Delmonte P."/>
            <person name="Blom J."/>
            <person name="Mitchell K.K."/>
        </authorList>
    </citation>
    <scope>NUCLEOTIDE SEQUENCE [LARGE SCALE GENOMIC DNA]</scope>
    <source>
        <strain evidence="7 8">SQ9-PEA</strain>
    </source>
</reference>
<dbReference type="InterPro" id="IPR004167">
    <property type="entry name" value="PSBD"/>
</dbReference>
<dbReference type="InterPro" id="IPR001078">
    <property type="entry name" value="2-oxoacid_DH_actylTfrase"/>
</dbReference>
<evidence type="ECO:0000256" key="2">
    <source>
        <dbReference type="ARBA" id="ARBA00007317"/>
    </source>
</evidence>
<keyword evidence="4" id="KW-0012">Acyltransferase</keyword>
<comment type="caution">
    <text evidence="7">The sequence shown here is derived from an EMBL/GenBank/DDBJ whole genome shotgun (WGS) entry which is preliminary data.</text>
</comment>
<evidence type="ECO:0000259" key="6">
    <source>
        <dbReference type="PROSITE" id="PS51826"/>
    </source>
</evidence>
<evidence type="ECO:0000259" key="5">
    <source>
        <dbReference type="PROSITE" id="PS50968"/>
    </source>
</evidence>
<dbReference type="InterPro" id="IPR000089">
    <property type="entry name" value="Biotin_lipoyl"/>
</dbReference>
<dbReference type="InterPro" id="IPR045257">
    <property type="entry name" value="E2/Pdx1"/>
</dbReference>
<dbReference type="SUPFAM" id="SSF51230">
    <property type="entry name" value="Single hybrid motif"/>
    <property type="match status" value="1"/>
</dbReference>
<proteinExistence type="inferred from homology"/>
<dbReference type="PANTHER" id="PTHR23151:SF90">
    <property type="entry name" value="DIHYDROLIPOYLLYSINE-RESIDUE ACETYLTRANSFERASE COMPONENT OF PYRUVATE DEHYDROGENASE COMPLEX, MITOCHONDRIAL-RELATED"/>
    <property type="match status" value="1"/>
</dbReference>
<dbReference type="InterPro" id="IPR003016">
    <property type="entry name" value="2-oxoA_DH_lipoyl-BS"/>
</dbReference>